<evidence type="ECO:0000256" key="6">
    <source>
        <dbReference type="ARBA" id="ARBA00022679"/>
    </source>
</evidence>
<evidence type="ECO:0000313" key="8">
    <source>
        <dbReference type="EMBL" id="KAF0743755.1"/>
    </source>
</evidence>
<dbReference type="NCBIfam" id="TIGR00080">
    <property type="entry name" value="pimt"/>
    <property type="match status" value="1"/>
</dbReference>
<dbReference type="EMBL" id="VJMJ01000012">
    <property type="protein sequence ID" value="KAF0743755.1"/>
    <property type="molecule type" value="Genomic_DNA"/>
</dbReference>
<dbReference type="SUPFAM" id="SSF53335">
    <property type="entry name" value="S-adenosyl-L-methionine-dependent methyltransferases"/>
    <property type="match status" value="1"/>
</dbReference>
<dbReference type="EC" id="2.1.1.77" evidence="3"/>
<keyword evidence="4" id="KW-0963">Cytoplasm</keyword>
<dbReference type="VEuPathDB" id="FungiDB:AeMF1_013067"/>
<evidence type="ECO:0000256" key="1">
    <source>
        <dbReference type="ARBA" id="ARBA00004496"/>
    </source>
</evidence>
<dbReference type="Pfam" id="PF01135">
    <property type="entry name" value="PCMT"/>
    <property type="match status" value="1"/>
</dbReference>
<dbReference type="AlphaFoldDB" id="A0A6G0XSZ3"/>
<dbReference type="PANTHER" id="PTHR11579">
    <property type="entry name" value="PROTEIN-L-ISOASPARTATE O-METHYLTRANSFERASE"/>
    <property type="match status" value="1"/>
</dbReference>
<dbReference type="GO" id="GO:0004719">
    <property type="term" value="F:protein-L-isoaspartate (D-aspartate) O-methyltransferase activity"/>
    <property type="evidence" value="ECO:0007669"/>
    <property type="project" value="UniProtKB-EC"/>
</dbReference>
<keyword evidence="6" id="KW-0808">Transferase</keyword>
<reference evidence="8 9" key="1">
    <citation type="submission" date="2019-07" db="EMBL/GenBank/DDBJ databases">
        <title>Genomics analysis of Aphanomyces spp. identifies a new class of oomycete effector associated with host adaptation.</title>
        <authorList>
            <person name="Gaulin E."/>
        </authorList>
    </citation>
    <scope>NUCLEOTIDE SEQUENCE [LARGE SCALE GENOMIC DNA]</scope>
    <source>
        <strain evidence="8 9">ATCC 201684</strain>
    </source>
</reference>
<dbReference type="Gene3D" id="3.40.50.150">
    <property type="entry name" value="Vaccinia Virus protein VP39"/>
    <property type="match status" value="1"/>
</dbReference>
<evidence type="ECO:0000256" key="3">
    <source>
        <dbReference type="ARBA" id="ARBA00011890"/>
    </source>
</evidence>
<evidence type="ECO:0000256" key="4">
    <source>
        <dbReference type="ARBA" id="ARBA00022490"/>
    </source>
</evidence>
<name>A0A6G0XSZ3_9STRA</name>
<dbReference type="PANTHER" id="PTHR11579:SF0">
    <property type="entry name" value="PROTEIN-L-ISOASPARTATE(D-ASPARTATE) O-METHYLTRANSFERASE"/>
    <property type="match status" value="1"/>
</dbReference>
<protein>
    <recommendedName>
        <fullName evidence="3">protein-L-isoaspartate(D-aspartate) O-methyltransferase</fullName>
        <ecNumber evidence="3">2.1.1.77</ecNumber>
    </recommendedName>
</protein>
<comment type="subcellular location">
    <subcellularLocation>
        <location evidence="1">Cytoplasm</location>
    </subcellularLocation>
</comment>
<evidence type="ECO:0000256" key="7">
    <source>
        <dbReference type="ARBA" id="ARBA00022691"/>
    </source>
</evidence>
<evidence type="ECO:0000256" key="2">
    <source>
        <dbReference type="ARBA" id="ARBA00005369"/>
    </source>
</evidence>
<dbReference type="InterPro" id="IPR000682">
    <property type="entry name" value="PCMT"/>
</dbReference>
<organism evidence="8 9">
    <name type="scientific">Aphanomyces euteiches</name>
    <dbReference type="NCBI Taxonomy" id="100861"/>
    <lineage>
        <taxon>Eukaryota</taxon>
        <taxon>Sar</taxon>
        <taxon>Stramenopiles</taxon>
        <taxon>Oomycota</taxon>
        <taxon>Saprolegniomycetes</taxon>
        <taxon>Saprolegniales</taxon>
        <taxon>Verrucalvaceae</taxon>
        <taxon>Aphanomyces</taxon>
    </lineage>
</organism>
<keyword evidence="5" id="KW-0489">Methyltransferase</keyword>
<comment type="similarity">
    <text evidence="2">Belongs to the methyltransferase superfamily. L-isoaspartyl/D-aspartyl protein methyltransferase family.</text>
</comment>
<comment type="caution">
    <text evidence="8">The sequence shown here is derived from an EMBL/GenBank/DDBJ whole genome shotgun (WGS) entry which is preliminary data.</text>
</comment>
<keyword evidence="9" id="KW-1185">Reference proteome</keyword>
<dbReference type="Proteomes" id="UP000481153">
    <property type="component" value="Unassembled WGS sequence"/>
</dbReference>
<sequence>MAWQCSARSNQGLVNNLYQAGFVYSPNVIAAMMQTDRGHYCPFNPYDDSPQLIGYGQTISAPHMHAAALELGSTLRDGSTALDVGSGSGYLSACLARMVSPSGKVIGIEVVPALVAQSLDNARSGDGDLIDQGILQLKFGDGWQGAPNDAPFDFIHVGASAPTVPQALMEQLKDGGKLVIPIGDDGAVQKLMEIVRDGSKYQKRSLLHVRYVPLVQRRDQD</sequence>
<keyword evidence="7" id="KW-0949">S-adenosyl-L-methionine</keyword>
<dbReference type="GO" id="GO:0032259">
    <property type="term" value="P:methylation"/>
    <property type="evidence" value="ECO:0007669"/>
    <property type="project" value="UniProtKB-KW"/>
</dbReference>
<dbReference type="CDD" id="cd02440">
    <property type="entry name" value="AdoMet_MTases"/>
    <property type="match status" value="1"/>
</dbReference>
<accession>A0A6G0XSZ3</accession>
<dbReference type="GO" id="GO:0005737">
    <property type="term" value="C:cytoplasm"/>
    <property type="evidence" value="ECO:0007669"/>
    <property type="project" value="UniProtKB-SubCell"/>
</dbReference>
<dbReference type="InterPro" id="IPR029063">
    <property type="entry name" value="SAM-dependent_MTases_sf"/>
</dbReference>
<gene>
    <name evidence="8" type="ORF">Ae201684_001409</name>
</gene>
<evidence type="ECO:0000256" key="5">
    <source>
        <dbReference type="ARBA" id="ARBA00022603"/>
    </source>
</evidence>
<evidence type="ECO:0000313" key="9">
    <source>
        <dbReference type="Proteomes" id="UP000481153"/>
    </source>
</evidence>
<proteinExistence type="inferred from homology"/>